<evidence type="ECO:0000256" key="7">
    <source>
        <dbReference type="RuleBase" id="RU363032"/>
    </source>
</evidence>
<keyword evidence="4 7" id="KW-0812">Transmembrane</keyword>
<comment type="caution">
    <text evidence="8">The sequence shown here is derived from an EMBL/GenBank/DDBJ whole genome shotgun (WGS) entry which is preliminary data.</text>
</comment>
<dbReference type="AlphaFoldDB" id="A0A150M7D1"/>
<dbReference type="Proteomes" id="UP000075424">
    <property type="component" value="Unassembled WGS sequence"/>
</dbReference>
<dbReference type="GeneID" id="32063261"/>
<evidence type="ECO:0000256" key="1">
    <source>
        <dbReference type="ARBA" id="ARBA00004651"/>
    </source>
</evidence>
<protein>
    <submittedName>
        <fullName evidence="8">Uncharacterized protein</fullName>
    </submittedName>
</protein>
<dbReference type="Pfam" id="PF19300">
    <property type="entry name" value="BPD_transp_1_N"/>
    <property type="match status" value="1"/>
</dbReference>
<evidence type="ECO:0000256" key="4">
    <source>
        <dbReference type="ARBA" id="ARBA00022692"/>
    </source>
</evidence>
<dbReference type="Pfam" id="PF00528">
    <property type="entry name" value="BPD_transp_1"/>
    <property type="match status" value="1"/>
</dbReference>
<dbReference type="EMBL" id="LQYV01000152">
    <property type="protein sequence ID" value="KYD20458.1"/>
    <property type="molecule type" value="Genomic_DNA"/>
</dbReference>
<dbReference type="Gene3D" id="1.10.3720.10">
    <property type="entry name" value="MetI-like"/>
    <property type="match status" value="1"/>
</dbReference>
<dbReference type="PATRIC" id="fig|1422.18.peg.2322"/>
<dbReference type="GO" id="GO:0055085">
    <property type="term" value="P:transmembrane transport"/>
    <property type="evidence" value="ECO:0007669"/>
    <property type="project" value="InterPro"/>
</dbReference>
<feature type="transmembrane region" description="Helical" evidence="7">
    <location>
        <begin position="244"/>
        <end position="269"/>
    </location>
</feature>
<comment type="subcellular location">
    <subcellularLocation>
        <location evidence="1 7">Cell membrane</location>
        <topology evidence="1 7">Multi-pass membrane protein</topology>
    </subcellularLocation>
</comment>
<dbReference type="InterPro" id="IPR045621">
    <property type="entry name" value="BPD_transp_1_N"/>
</dbReference>
<comment type="similarity">
    <text evidence="7">Belongs to the binding-protein-dependent transport system permease family.</text>
</comment>
<keyword evidence="2 7" id="KW-0813">Transport</keyword>
<dbReference type="NCBIfam" id="NF045472">
    <property type="entry name" value="Opp4B"/>
    <property type="match status" value="1"/>
</dbReference>
<evidence type="ECO:0000313" key="8">
    <source>
        <dbReference type="EMBL" id="KYD20458.1"/>
    </source>
</evidence>
<keyword evidence="6 7" id="KW-0472">Membrane</keyword>
<feature type="transmembrane region" description="Helical" evidence="7">
    <location>
        <begin position="289"/>
        <end position="312"/>
    </location>
</feature>
<feature type="transmembrane region" description="Helical" evidence="7">
    <location>
        <begin position="133"/>
        <end position="159"/>
    </location>
</feature>
<evidence type="ECO:0000313" key="9">
    <source>
        <dbReference type="Proteomes" id="UP000075424"/>
    </source>
</evidence>
<reference evidence="8 9" key="1">
    <citation type="submission" date="2016-01" db="EMBL/GenBank/DDBJ databases">
        <title>Draft Genome Sequences of Seven Thermophilic Sporeformers Isolated from Foods.</title>
        <authorList>
            <person name="Berendsen E.M."/>
            <person name="Wells-Bennik M.H."/>
            <person name="Krawcyk A.O."/>
            <person name="De Jong A."/>
            <person name="Holsappel S."/>
            <person name="Eijlander R.T."/>
            <person name="Kuipers O.P."/>
        </authorList>
    </citation>
    <scope>NUCLEOTIDE SEQUENCE [LARGE SCALE GENOMIC DNA]</scope>
    <source>
        <strain evidence="8 9">B4109</strain>
    </source>
</reference>
<gene>
    <name evidence="8" type="ORF">B4109_1164</name>
</gene>
<evidence type="ECO:0000256" key="5">
    <source>
        <dbReference type="ARBA" id="ARBA00022989"/>
    </source>
</evidence>
<feature type="transmembrane region" description="Helical" evidence="7">
    <location>
        <begin position="101"/>
        <end position="121"/>
    </location>
</feature>
<keyword evidence="5 7" id="KW-1133">Transmembrane helix</keyword>
<evidence type="ECO:0000256" key="2">
    <source>
        <dbReference type="ARBA" id="ARBA00022448"/>
    </source>
</evidence>
<keyword evidence="3" id="KW-1003">Cell membrane</keyword>
<organism evidence="8 9">
    <name type="scientific">Geobacillus stearothermophilus</name>
    <name type="common">Bacillus stearothermophilus</name>
    <dbReference type="NCBI Taxonomy" id="1422"/>
    <lineage>
        <taxon>Bacteria</taxon>
        <taxon>Bacillati</taxon>
        <taxon>Bacillota</taxon>
        <taxon>Bacilli</taxon>
        <taxon>Bacillales</taxon>
        <taxon>Anoxybacillaceae</taxon>
        <taxon>Geobacillus</taxon>
    </lineage>
</organism>
<dbReference type="PANTHER" id="PTHR43163">
    <property type="entry name" value="DIPEPTIDE TRANSPORT SYSTEM PERMEASE PROTEIN DPPB-RELATED"/>
    <property type="match status" value="1"/>
</dbReference>
<evidence type="ECO:0000256" key="3">
    <source>
        <dbReference type="ARBA" id="ARBA00022475"/>
    </source>
</evidence>
<accession>A0A150M7D1</accession>
<sequence>MLKFILRRILIMIPQLFLLSVLIFLLAKAMPGDALTGQLAANPKMDPQTLEEMREKLGLNDPVHIQYIRWVKNMLQGDLGLSYTHQQPVTDLLAGRIGNTVLLSAAILILTYLIAIPLGIVSGRWTDTWADKLIVGYSYLGFATPLFIFALIMLFIFGFHLGWFPTGGSVDVQVEEGTLAYYLSKLNHLMLPALSGALINTVVTIQYLRSEIVDTKVKDFVKTARAKGVPERHIYWRHILRNSFLPIAAFLGYEITGLVGGSVFLESIYSYPGLGQLFLQSIMQRDYSVVTALVMISGLATLVGTLLSDIILSAVDPRIRIE</sequence>
<feature type="transmembrane region" description="Helical" evidence="7">
    <location>
        <begin position="189"/>
        <end position="208"/>
    </location>
</feature>
<evidence type="ECO:0000256" key="6">
    <source>
        <dbReference type="ARBA" id="ARBA00023136"/>
    </source>
</evidence>
<dbReference type="CDD" id="cd06261">
    <property type="entry name" value="TM_PBP2"/>
    <property type="match status" value="1"/>
</dbReference>
<dbReference type="PROSITE" id="PS50928">
    <property type="entry name" value="ABC_TM1"/>
    <property type="match status" value="1"/>
</dbReference>
<dbReference type="RefSeq" id="WP_014195525.1">
    <property type="nucleotide sequence ID" value="NZ_CBCSGJ010000027.1"/>
</dbReference>
<proteinExistence type="inferred from homology"/>
<dbReference type="GO" id="GO:0005886">
    <property type="term" value="C:plasma membrane"/>
    <property type="evidence" value="ECO:0007669"/>
    <property type="project" value="UniProtKB-SubCell"/>
</dbReference>
<name>A0A150M7D1_GEOSE</name>
<dbReference type="SUPFAM" id="SSF161098">
    <property type="entry name" value="MetI-like"/>
    <property type="match status" value="1"/>
</dbReference>
<dbReference type="PANTHER" id="PTHR43163:SF6">
    <property type="entry name" value="DIPEPTIDE TRANSPORT SYSTEM PERMEASE PROTEIN DPPB-RELATED"/>
    <property type="match status" value="1"/>
</dbReference>
<dbReference type="InterPro" id="IPR000515">
    <property type="entry name" value="MetI-like"/>
</dbReference>
<dbReference type="InterPro" id="IPR035906">
    <property type="entry name" value="MetI-like_sf"/>
</dbReference>